<gene>
    <name evidence="1" type="ORF">DFR75_10623</name>
</gene>
<evidence type="ECO:0000313" key="1">
    <source>
        <dbReference type="EMBL" id="TDP32238.1"/>
    </source>
</evidence>
<evidence type="ECO:0000313" key="2">
    <source>
        <dbReference type="Proteomes" id="UP000295087"/>
    </source>
</evidence>
<keyword evidence="2" id="KW-1185">Reference proteome</keyword>
<protein>
    <submittedName>
        <fullName evidence="1">Uncharacterized protein</fullName>
    </submittedName>
</protein>
<organism evidence="1 2">
    <name type="scientific">Nocardia ignorata</name>
    <dbReference type="NCBI Taxonomy" id="145285"/>
    <lineage>
        <taxon>Bacteria</taxon>
        <taxon>Bacillati</taxon>
        <taxon>Actinomycetota</taxon>
        <taxon>Actinomycetes</taxon>
        <taxon>Mycobacteriales</taxon>
        <taxon>Nocardiaceae</taxon>
        <taxon>Nocardia</taxon>
    </lineage>
</organism>
<dbReference type="EMBL" id="SNXK01000006">
    <property type="protein sequence ID" value="TDP32238.1"/>
    <property type="molecule type" value="Genomic_DNA"/>
</dbReference>
<dbReference type="Proteomes" id="UP000295087">
    <property type="component" value="Unassembled WGS sequence"/>
</dbReference>
<dbReference type="AlphaFoldDB" id="A0A4R6P3C8"/>
<name>A0A4R6P3C8_NOCIG</name>
<sequence length="43" mass="4613">MNNSTAILALILCLIATTAITVWWPNPADRQGRTAVDAEGTDK</sequence>
<comment type="caution">
    <text evidence="1">The sequence shown here is derived from an EMBL/GenBank/DDBJ whole genome shotgun (WGS) entry which is preliminary data.</text>
</comment>
<reference evidence="1 2" key="1">
    <citation type="submission" date="2019-03" db="EMBL/GenBank/DDBJ databases">
        <title>Genomic Encyclopedia of Type Strains, Phase IV (KMG-IV): sequencing the most valuable type-strain genomes for metagenomic binning, comparative biology and taxonomic classification.</title>
        <authorList>
            <person name="Goeker M."/>
        </authorList>
    </citation>
    <scope>NUCLEOTIDE SEQUENCE [LARGE SCALE GENOMIC DNA]</scope>
    <source>
        <strain evidence="1 2">DSM 44496</strain>
    </source>
</reference>
<proteinExistence type="predicted"/>
<accession>A0A4R6P3C8</accession>
<dbReference type="RefSeq" id="WP_255284035.1">
    <property type="nucleotide sequence ID" value="NZ_SNXK01000006.1"/>
</dbReference>